<dbReference type="AlphaFoldDB" id="A0A9W6D098"/>
<proteinExistence type="predicted"/>
<comment type="caution">
    <text evidence="1">The sequence shown here is derived from an EMBL/GenBank/DDBJ whole genome shotgun (WGS) entry which is preliminary data.</text>
</comment>
<evidence type="ECO:0000313" key="2">
    <source>
        <dbReference type="Proteomes" id="UP001144372"/>
    </source>
</evidence>
<name>A0A9W6D098_9BACT</name>
<reference evidence="1" key="1">
    <citation type="submission" date="2022-12" db="EMBL/GenBank/DDBJ databases">
        <title>Reference genome sequencing for broad-spectrum identification of bacterial and archaeal isolates by mass spectrometry.</title>
        <authorList>
            <person name="Sekiguchi Y."/>
            <person name="Tourlousse D.M."/>
        </authorList>
    </citation>
    <scope>NUCLEOTIDE SEQUENCE</scope>
    <source>
        <strain evidence="1">ASRB1</strain>
    </source>
</reference>
<evidence type="ECO:0000313" key="1">
    <source>
        <dbReference type="EMBL" id="GLI32619.1"/>
    </source>
</evidence>
<protein>
    <submittedName>
        <fullName evidence="1">Uncharacterized protein</fullName>
    </submittedName>
</protein>
<sequence length="105" mass="12319">MEDSSHDHLQILGQLALEYEQKQKELQKIIQDADPDRILQQLVFRAELTTDHFRSAQRVLLTLLCATDENRKDEVKKAAIALCRCFDEMRILFQSLADRSYKIQK</sequence>
<dbReference type="EMBL" id="BSDR01000001">
    <property type="protein sequence ID" value="GLI32619.1"/>
    <property type="molecule type" value="Genomic_DNA"/>
</dbReference>
<dbReference type="Proteomes" id="UP001144372">
    <property type="component" value="Unassembled WGS sequence"/>
</dbReference>
<keyword evidence="2" id="KW-1185">Reference proteome</keyword>
<dbReference type="RefSeq" id="WP_281791674.1">
    <property type="nucleotide sequence ID" value="NZ_BSDR01000001.1"/>
</dbReference>
<organism evidence="1 2">
    <name type="scientific">Desulforhabdus amnigena</name>
    <dbReference type="NCBI Taxonomy" id="40218"/>
    <lineage>
        <taxon>Bacteria</taxon>
        <taxon>Pseudomonadati</taxon>
        <taxon>Thermodesulfobacteriota</taxon>
        <taxon>Syntrophobacteria</taxon>
        <taxon>Syntrophobacterales</taxon>
        <taxon>Syntrophobacteraceae</taxon>
        <taxon>Desulforhabdus</taxon>
    </lineage>
</organism>
<accession>A0A9W6D098</accession>
<gene>
    <name evidence="1" type="ORF">DAMNIGENAA_00520</name>
</gene>